<keyword evidence="3" id="KW-1185">Reference proteome</keyword>
<evidence type="ECO:0000313" key="3">
    <source>
        <dbReference type="Proteomes" id="UP001408789"/>
    </source>
</evidence>
<reference evidence="2 3" key="1">
    <citation type="submission" date="2024-04" db="EMBL/GenBank/DDBJ databases">
        <title>The reference genome of an endangered Asteraceae, Deinandra increscens subsp. villosa, native to the Central Coast of California.</title>
        <authorList>
            <person name="Guilliams M."/>
            <person name="Hasenstab-Lehman K."/>
            <person name="Meyer R."/>
            <person name="Mcevoy S."/>
        </authorList>
    </citation>
    <scope>NUCLEOTIDE SEQUENCE [LARGE SCALE GENOMIC DNA]</scope>
    <source>
        <tissue evidence="2">Leaf</tissue>
    </source>
</reference>
<evidence type="ECO:0000259" key="1">
    <source>
        <dbReference type="Pfam" id="PF07727"/>
    </source>
</evidence>
<organism evidence="2 3">
    <name type="scientific">Deinandra increscens subsp. villosa</name>
    <dbReference type="NCBI Taxonomy" id="3103831"/>
    <lineage>
        <taxon>Eukaryota</taxon>
        <taxon>Viridiplantae</taxon>
        <taxon>Streptophyta</taxon>
        <taxon>Embryophyta</taxon>
        <taxon>Tracheophyta</taxon>
        <taxon>Spermatophyta</taxon>
        <taxon>Magnoliopsida</taxon>
        <taxon>eudicotyledons</taxon>
        <taxon>Gunneridae</taxon>
        <taxon>Pentapetalae</taxon>
        <taxon>asterids</taxon>
        <taxon>campanulids</taxon>
        <taxon>Asterales</taxon>
        <taxon>Asteraceae</taxon>
        <taxon>Asteroideae</taxon>
        <taxon>Heliantheae alliance</taxon>
        <taxon>Madieae</taxon>
        <taxon>Madiinae</taxon>
        <taxon>Deinandra</taxon>
    </lineage>
</organism>
<evidence type="ECO:0000313" key="2">
    <source>
        <dbReference type="EMBL" id="KAK9050191.1"/>
    </source>
</evidence>
<feature type="domain" description="Reverse transcriptase Ty1/copia-type" evidence="1">
    <location>
        <begin position="172"/>
        <end position="341"/>
    </location>
</feature>
<dbReference type="AlphaFoldDB" id="A0AAP0GI78"/>
<dbReference type="EMBL" id="JBCNJP010002940">
    <property type="protein sequence ID" value="KAK9050191.1"/>
    <property type="molecule type" value="Genomic_DNA"/>
</dbReference>
<dbReference type="SUPFAM" id="SSF56672">
    <property type="entry name" value="DNA/RNA polymerases"/>
    <property type="match status" value="1"/>
</dbReference>
<protein>
    <recommendedName>
        <fullName evidence="1">Reverse transcriptase Ty1/copia-type domain-containing protein</fullName>
    </recommendedName>
</protein>
<dbReference type="Proteomes" id="UP001408789">
    <property type="component" value="Unassembled WGS sequence"/>
</dbReference>
<dbReference type="PANTHER" id="PTHR11439:SF495">
    <property type="entry name" value="REVERSE TRANSCRIPTASE, RNA-DEPENDENT DNA POLYMERASE-RELATED"/>
    <property type="match status" value="1"/>
</dbReference>
<dbReference type="Pfam" id="PF07727">
    <property type="entry name" value="RVT_2"/>
    <property type="match status" value="1"/>
</dbReference>
<sequence>MCDKNLNLLFYEKEAIVLKPGVKIPDELIMLKAPRRDGLYILDMVYNKRTKIVEETINVSFNEKSSNNFESQPTWLFDIDALTTAFNITVEKPVSSSAQEQNDYSSHETVEVSDPVSHIGDVELDHILPRLNIPSNGRSHEFPMLLDRRINKNHPLENVIGDVSTPVLIRKSLELVDLPDRAEPIGTKWVFRNKKYDRGIVIKNKARLVVQGYVQEEGMNYDEVFAPVARLEAIRIFLAYAAFKDFQVFQMDVKSAFLYGLLEQEVYVNQPPGFEDPHHPNKVCKLIKALYGLKKAPRTWYKTLSNYLLENGYKRGAIDKTLFVKCVGKNTLMSKYIQDMLKRFDMLTCSSAKTPISTSHKLTSDSSGKPVHVHIYQSSPKESHMLAVKRIFKYLKGQPKLGLWYPKNSDFSFRAFTDSDFGGCDIDKKSTSGGCQFLGERLVSWQCKK</sequence>
<gene>
    <name evidence="2" type="ORF">SSX86_030839</name>
</gene>
<proteinExistence type="predicted"/>
<accession>A0AAP0GI78</accession>
<name>A0AAP0GI78_9ASTR</name>
<dbReference type="InterPro" id="IPR043502">
    <property type="entry name" value="DNA/RNA_pol_sf"/>
</dbReference>
<dbReference type="InterPro" id="IPR013103">
    <property type="entry name" value="RVT_2"/>
</dbReference>
<comment type="caution">
    <text evidence="2">The sequence shown here is derived from an EMBL/GenBank/DDBJ whole genome shotgun (WGS) entry which is preliminary data.</text>
</comment>
<dbReference type="PANTHER" id="PTHR11439">
    <property type="entry name" value="GAG-POL-RELATED RETROTRANSPOSON"/>
    <property type="match status" value="1"/>
</dbReference>